<keyword evidence="3 6" id="KW-1133">Transmembrane helix</keyword>
<dbReference type="SMART" id="SM00752">
    <property type="entry name" value="HTTM"/>
    <property type="match status" value="1"/>
</dbReference>
<reference evidence="8" key="1">
    <citation type="submission" date="2019-08" db="EMBL/GenBank/DDBJ databases">
        <title>Complete genome sequence of a mangrove-derived Streptomyces xiamenensis.</title>
        <authorList>
            <person name="Xu J."/>
        </authorList>
    </citation>
    <scope>NUCLEOTIDE SEQUENCE</scope>
    <source>
        <strain evidence="8">318</strain>
    </source>
</reference>
<proteinExistence type="predicted"/>
<dbReference type="PANTHER" id="PTHR39535">
    <property type="entry name" value="SPORULATION-DELAYING PROTEIN SDPB"/>
    <property type="match status" value="1"/>
</dbReference>
<keyword evidence="9" id="KW-1185">Reference proteome</keyword>
<keyword evidence="2 6" id="KW-0812">Transmembrane</keyword>
<feature type="transmembrane region" description="Helical" evidence="6">
    <location>
        <begin position="373"/>
        <end position="391"/>
    </location>
</feature>
<accession>A0A0F7FW71</accession>
<dbReference type="HOGENOM" id="CLU_045120_1_0_11"/>
<feature type="transmembrane region" description="Helical" evidence="6">
    <location>
        <begin position="54"/>
        <end position="75"/>
    </location>
</feature>
<evidence type="ECO:0000259" key="7">
    <source>
        <dbReference type="SMART" id="SM00752"/>
    </source>
</evidence>
<evidence type="ECO:0000256" key="1">
    <source>
        <dbReference type="ARBA" id="ARBA00004127"/>
    </source>
</evidence>
<protein>
    <submittedName>
        <fullName evidence="8">Membrane protein</fullName>
    </submittedName>
</protein>
<feature type="transmembrane region" description="Helical" evidence="6">
    <location>
        <begin position="263"/>
        <end position="284"/>
    </location>
</feature>
<feature type="transmembrane region" description="Helical" evidence="6">
    <location>
        <begin position="199"/>
        <end position="218"/>
    </location>
</feature>
<dbReference type="EMBL" id="CP009922">
    <property type="protein sequence ID" value="AKG44175.1"/>
    <property type="molecule type" value="Genomic_DNA"/>
</dbReference>
<dbReference type="RefSeq" id="WP_107047015.1">
    <property type="nucleotide sequence ID" value="NZ_CP009922.3"/>
</dbReference>
<evidence type="ECO:0000256" key="5">
    <source>
        <dbReference type="SAM" id="MobiDB-lite"/>
    </source>
</evidence>
<name>A0A0F7FW71_9ACTN</name>
<feature type="region of interest" description="Disordered" evidence="5">
    <location>
        <begin position="401"/>
        <end position="448"/>
    </location>
</feature>
<feature type="domain" description="HTTM-like" evidence="7">
    <location>
        <begin position="51"/>
        <end position="386"/>
    </location>
</feature>
<comment type="subcellular location">
    <subcellularLocation>
        <location evidence="1">Endomembrane system</location>
        <topology evidence="1">Multi-pass membrane protein</topology>
    </subcellularLocation>
</comment>
<evidence type="ECO:0000256" key="2">
    <source>
        <dbReference type="ARBA" id="ARBA00022692"/>
    </source>
</evidence>
<evidence type="ECO:0000256" key="6">
    <source>
        <dbReference type="SAM" id="Phobius"/>
    </source>
</evidence>
<feature type="transmembrane region" description="Helical" evidence="6">
    <location>
        <begin position="116"/>
        <end position="136"/>
    </location>
</feature>
<dbReference type="Proteomes" id="UP000034034">
    <property type="component" value="Chromosome"/>
</dbReference>
<evidence type="ECO:0000313" key="9">
    <source>
        <dbReference type="Proteomes" id="UP000034034"/>
    </source>
</evidence>
<dbReference type="InterPro" id="IPR052964">
    <property type="entry name" value="Sporulation_signal_mat"/>
</dbReference>
<evidence type="ECO:0000256" key="4">
    <source>
        <dbReference type="ARBA" id="ARBA00023136"/>
    </source>
</evidence>
<feature type="transmembrane region" description="Helical" evidence="6">
    <location>
        <begin position="321"/>
        <end position="342"/>
    </location>
</feature>
<gene>
    <name evidence="8" type="ORF">SXIM_27910</name>
</gene>
<dbReference type="PANTHER" id="PTHR39535:SF2">
    <property type="entry name" value="HTTM DOMAIN-CONTAINING PROTEIN"/>
    <property type="match status" value="1"/>
</dbReference>
<feature type="compositionally biased region" description="Low complexity" evidence="5">
    <location>
        <begin position="413"/>
        <end position="425"/>
    </location>
</feature>
<organism evidence="8 9">
    <name type="scientific">Streptomyces xiamenensis</name>
    <dbReference type="NCBI Taxonomy" id="408015"/>
    <lineage>
        <taxon>Bacteria</taxon>
        <taxon>Bacillati</taxon>
        <taxon>Actinomycetota</taxon>
        <taxon>Actinomycetes</taxon>
        <taxon>Kitasatosporales</taxon>
        <taxon>Streptomycetaceae</taxon>
        <taxon>Streptomyces</taxon>
    </lineage>
</organism>
<keyword evidence="4 6" id="KW-0472">Membrane</keyword>
<feature type="transmembrane region" description="Helical" evidence="6">
    <location>
        <begin position="224"/>
        <end position="242"/>
    </location>
</feature>
<dbReference type="PATRIC" id="fig|408015.6.peg.2828"/>
<dbReference type="AlphaFoldDB" id="A0A0F7FW71"/>
<feature type="region of interest" description="Disordered" evidence="5">
    <location>
        <begin position="1"/>
        <end position="30"/>
    </location>
</feature>
<dbReference type="KEGG" id="sxi:SXIM_27910"/>
<feature type="compositionally biased region" description="Polar residues" evidence="5">
    <location>
        <begin position="1"/>
        <end position="15"/>
    </location>
</feature>
<dbReference type="GO" id="GO:0012505">
    <property type="term" value="C:endomembrane system"/>
    <property type="evidence" value="ECO:0007669"/>
    <property type="project" value="UniProtKB-SubCell"/>
</dbReference>
<evidence type="ECO:0000313" key="8">
    <source>
        <dbReference type="EMBL" id="AKG44175.1"/>
    </source>
</evidence>
<feature type="transmembrane region" description="Helical" evidence="6">
    <location>
        <begin position="349"/>
        <end position="367"/>
    </location>
</feature>
<dbReference type="InterPro" id="IPR011020">
    <property type="entry name" value="HTTM-like"/>
</dbReference>
<evidence type="ECO:0000256" key="3">
    <source>
        <dbReference type="ARBA" id="ARBA00022989"/>
    </source>
</evidence>
<dbReference type="STRING" id="408015.SXIM_27910"/>
<sequence length="448" mass="49032">MSTPSTPRTPDASGTPNTPGTPASEPPPSPFAGLGKKFDASLGRGIGHITRRALGPYQTAIVRIGFAATWLIFLLREWPHRSELYGPDSPWGWDMAQRLLADNGAFTVLMWSDSTLWFEFVYHAAIAASIGMLLGWRTRLMSVLFMLGVLSLQNRSIFMGDGGDNVIHLMAMYLVLTRCAQVWSLDARRRARPGRTDRADIVVWSVTGAALLASLVSGNLTSPVWSLFLTGLWLVFAGWWLLERYAPAGEPRTVADILGNLTHNATLLIIMFQVCLIYATAGWYKIQGSRWQDGTAVYYPMQLDYFTPWPMLTDLLSNSGLVVMALSYGTVFVQIAFLFALLNRRAKNVLLFLMIGEHIGIAVLMGLPFFSLAMIAMDAVFLPTAFLLWLGSRTGRVRDRLLRRPRPGGGAAPTGTAAPAGAAPGSVPSQLPIPPQAPRDTPAWADKP</sequence>